<evidence type="ECO:0000313" key="3">
    <source>
        <dbReference type="Proteomes" id="UP000515146"/>
    </source>
</evidence>
<reference evidence="4" key="1">
    <citation type="submission" date="2025-08" db="UniProtKB">
        <authorList>
            <consortium name="RefSeq"/>
        </authorList>
    </citation>
    <scope>IDENTIFICATION</scope>
    <source>
        <strain evidence="4">Airmid</strain>
    </source>
</reference>
<keyword evidence="3" id="KW-1185">Reference proteome</keyword>
<dbReference type="GO" id="GO:0030036">
    <property type="term" value="P:actin cytoskeleton organization"/>
    <property type="evidence" value="ECO:0007669"/>
    <property type="project" value="InterPro"/>
</dbReference>
<comment type="similarity">
    <text evidence="1">Belongs to the filamin family.</text>
</comment>
<accession>A0A6P6YF71</accession>
<dbReference type="PANTHER" id="PTHR38537:SF8">
    <property type="entry name" value="FILAMIN-A"/>
    <property type="match status" value="1"/>
</dbReference>
<evidence type="ECO:0000313" key="4">
    <source>
        <dbReference type="RefSeq" id="XP_027203424.1"/>
    </source>
</evidence>
<dbReference type="GO" id="GO:0051015">
    <property type="term" value="F:actin filament binding"/>
    <property type="evidence" value="ECO:0007669"/>
    <property type="project" value="InterPro"/>
</dbReference>
<sequence>MSISAHGGGLVNGIAGMENKFTVFTSGKPVSGLTVAFEGPTKPEINFNSTKDGSVDVGYIPKAGGQYKIHIKYEGKEIVGSPFKCNISGDESTHRKLTEKVKVGGPNISTGKVNQDNQLTIDCKEAGITGGISFAMEGPAKVEVSFRNNNDGTITVIYKPPTPGDYKLHLKFNDIHLPGSPYPIVVSA</sequence>
<dbReference type="InterPro" id="IPR044801">
    <property type="entry name" value="Filamin"/>
</dbReference>
<dbReference type="GeneID" id="113797267"/>
<dbReference type="OrthoDB" id="5334309at2759"/>
<dbReference type="SUPFAM" id="SSF81296">
    <property type="entry name" value="E set domains"/>
    <property type="match status" value="2"/>
</dbReference>
<dbReference type="Proteomes" id="UP000515146">
    <property type="component" value="Unplaced"/>
</dbReference>
<name>A0A6P6YF71_DERPT</name>
<dbReference type="SMART" id="SM00557">
    <property type="entry name" value="IG_FLMN"/>
    <property type="match status" value="2"/>
</dbReference>
<dbReference type="AlphaFoldDB" id="A0A6P6YF71"/>
<dbReference type="InterPro" id="IPR013783">
    <property type="entry name" value="Ig-like_fold"/>
</dbReference>
<dbReference type="Gene3D" id="2.60.40.10">
    <property type="entry name" value="Immunoglobulins"/>
    <property type="match status" value="2"/>
</dbReference>
<protein>
    <submittedName>
        <fullName evidence="4">Filamin-C-like</fullName>
    </submittedName>
</protein>
<dbReference type="InterPro" id="IPR001298">
    <property type="entry name" value="Filamin/ABP280_rpt"/>
</dbReference>
<dbReference type="KEGG" id="dpte:113797267"/>
<evidence type="ECO:0000256" key="1">
    <source>
        <dbReference type="ARBA" id="ARBA00009238"/>
    </source>
</evidence>
<dbReference type="RefSeq" id="XP_027203424.1">
    <property type="nucleotide sequence ID" value="XM_027347623.1"/>
</dbReference>
<dbReference type="OMA" id="AGMENKF"/>
<organism evidence="3 4">
    <name type="scientific">Dermatophagoides pteronyssinus</name>
    <name type="common">European house dust mite</name>
    <dbReference type="NCBI Taxonomy" id="6956"/>
    <lineage>
        <taxon>Eukaryota</taxon>
        <taxon>Metazoa</taxon>
        <taxon>Ecdysozoa</taxon>
        <taxon>Arthropoda</taxon>
        <taxon>Chelicerata</taxon>
        <taxon>Arachnida</taxon>
        <taxon>Acari</taxon>
        <taxon>Acariformes</taxon>
        <taxon>Sarcoptiformes</taxon>
        <taxon>Astigmata</taxon>
        <taxon>Psoroptidia</taxon>
        <taxon>Analgoidea</taxon>
        <taxon>Pyroglyphidae</taxon>
        <taxon>Dermatophagoidinae</taxon>
        <taxon>Dermatophagoides</taxon>
    </lineage>
</organism>
<gene>
    <name evidence="4" type="primary">LOC113797267</name>
</gene>
<dbReference type="PROSITE" id="PS50194">
    <property type="entry name" value="FILAMIN_REPEAT"/>
    <property type="match status" value="2"/>
</dbReference>
<dbReference type="InParanoid" id="A0A6P6YF71"/>
<dbReference type="PANTHER" id="PTHR38537">
    <property type="entry name" value="JITTERBUG, ISOFORM N"/>
    <property type="match status" value="1"/>
</dbReference>
<dbReference type="InterPro" id="IPR017868">
    <property type="entry name" value="Filamin/ABP280_repeat-like"/>
</dbReference>
<dbReference type="Pfam" id="PF00630">
    <property type="entry name" value="Filamin"/>
    <property type="match status" value="2"/>
</dbReference>
<evidence type="ECO:0000256" key="2">
    <source>
        <dbReference type="ARBA" id="ARBA00022737"/>
    </source>
</evidence>
<keyword evidence="2" id="KW-0677">Repeat</keyword>
<dbReference type="InterPro" id="IPR014756">
    <property type="entry name" value="Ig_E-set"/>
</dbReference>
<proteinExistence type="inferred from homology"/>